<dbReference type="PANTHER" id="PTHR23517">
    <property type="entry name" value="RESISTANCE PROTEIN MDTM, PUTATIVE-RELATED-RELATED"/>
    <property type="match status" value="1"/>
</dbReference>
<dbReference type="GO" id="GO:0022857">
    <property type="term" value="F:transmembrane transporter activity"/>
    <property type="evidence" value="ECO:0007669"/>
    <property type="project" value="InterPro"/>
</dbReference>
<dbReference type="RefSeq" id="WP_212527775.1">
    <property type="nucleotide sequence ID" value="NZ_JAGSOG010000025.1"/>
</dbReference>
<gene>
    <name evidence="8" type="ORF">KDL01_08245</name>
</gene>
<evidence type="ECO:0000313" key="9">
    <source>
        <dbReference type="Proteomes" id="UP000675781"/>
    </source>
</evidence>
<evidence type="ECO:0000313" key="8">
    <source>
        <dbReference type="EMBL" id="MBR7833252.1"/>
    </source>
</evidence>
<reference evidence="8" key="1">
    <citation type="submission" date="2021-04" db="EMBL/GenBank/DDBJ databases">
        <title>Genome based classification of Actinospica acidithermotolerans sp. nov., an actinobacterium isolated from an Indonesian hot spring.</title>
        <authorList>
            <person name="Kusuma A.B."/>
            <person name="Putra K.E."/>
            <person name="Nafisah S."/>
            <person name="Loh J."/>
            <person name="Nouioui I."/>
            <person name="Goodfellow M."/>
        </authorList>
    </citation>
    <scope>NUCLEOTIDE SEQUENCE</scope>
    <source>
        <strain evidence="8">CSCA 57</strain>
    </source>
</reference>
<feature type="transmembrane region" description="Helical" evidence="7">
    <location>
        <begin position="56"/>
        <end position="76"/>
    </location>
</feature>
<organism evidence="8 9">
    <name type="scientific">Actinospica durhamensis</name>
    <dbReference type="NCBI Taxonomy" id="1508375"/>
    <lineage>
        <taxon>Bacteria</taxon>
        <taxon>Bacillati</taxon>
        <taxon>Actinomycetota</taxon>
        <taxon>Actinomycetes</taxon>
        <taxon>Catenulisporales</taxon>
        <taxon>Actinospicaceae</taxon>
        <taxon>Actinospica</taxon>
    </lineage>
</organism>
<evidence type="ECO:0000256" key="1">
    <source>
        <dbReference type="ARBA" id="ARBA00004651"/>
    </source>
</evidence>
<comment type="subcellular location">
    <subcellularLocation>
        <location evidence="1">Cell membrane</location>
        <topology evidence="1">Multi-pass membrane protein</topology>
    </subcellularLocation>
</comment>
<dbReference type="EMBL" id="JAGSOG010000025">
    <property type="protein sequence ID" value="MBR7833252.1"/>
    <property type="molecule type" value="Genomic_DNA"/>
</dbReference>
<dbReference type="Proteomes" id="UP000675781">
    <property type="component" value="Unassembled WGS sequence"/>
</dbReference>
<evidence type="ECO:0000256" key="7">
    <source>
        <dbReference type="SAM" id="Phobius"/>
    </source>
</evidence>
<feature type="transmembrane region" description="Helical" evidence="7">
    <location>
        <begin position="111"/>
        <end position="133"/>
    </location>
</feature>
<dbReference type="InterPro" id="IPR011701">
    <property type="entry name" value="MFS"/>
</dbReference>
<evidence type="ECO:0000256" key="6">
    <source>
        <dbReference type="ARBA" id="ARBA00023136"/>
    </source>
</evidence>
<protein>
    <recommendedName>
        <fullName evidence="10">MFS transporter</fullName>
    </recommendedName>
</protein>
<dbReference type="InterPro" id="IPR050171">
    <property type="entry name" value="MFS_Transporters"/>
</dbReference>
<keyword evidence="6 7" id="KW-0472">Membrane</keyword>
<sequence>MSGRFKSFLAMLGWWEMLRTRGTSRVLGLNGLVDAAGTGLAAMCLPFYLVQVAHLSGARLVAVLTVGGAVEILCAVPNGALAARFGVRGFCVATRVGQCVAFLALAVTHQFVLLLLLSALIGALRAGGGGLLQSLMTAALDSRDRTSLMAAVRAVRNVGYLASGAAGALMLGIDKPVLLSAGLVVNAVSFAAGAVLVRKIPAAAAAARPDRLDWSLLKDFSYLGLICCSAVFMSSVVVLDIALPLWVLRTGTVPRWTIGTVVIINTLAVIALQHRVASGIGTPRAALRALGGAAAAFVAMAGLIALSGAHVGLGAVAVLLAGGMLTLGEMLEGPAWWTLGSELSAPGRDSQYLAAFDLNMALVNIAGRVLSVALVQAGSLGWLVYGVLLLAAAFLARHLTALRLRHGKVRTNVVAAPVRADIGAMS</sequence>
<evidence type="ECO:0000256" key="2">
    <source>
        <dbReference type="ARBA" id="ARBA00022448"/>
    </source>
</evidence>
<feature type="transmembrane region" description="Helical" evidence="7">
    <location>
        <begin position="253"/>
        <end position="273"/>
    </location>
</feature>
<keyword evidence="4 7" id="KW-0812">Transmembrane</keyword>
<feature type="transmembrane region" description="Helical" evidence="7">
    <location>
        <begin position="285"/>
        <end position="305"/>
    </location>
</feature>
<dbReference type="Gene3D" id="1.20.1250.20">
    <property type="entry name" value="MFS general substrate transporter like domains"/>
    <property type="match status" value="1"/>
</dbReference>
<name>A0A941EKG9_9ACTN</name>
<dbReference type="InterPro" id="IPR036259">
    <property type="entry name" value="MFS_trans_sf"/>
</dbReference>
<evidence type="ECO:0000256" key="3">
    <source>
        <dbReference type="ARBA" id="ARBA00022475"/>
    </source>
</evidence>
<dbReference type="GO" id="GO:0005886">
    <property type="term" value="C:plasma membrane"/>
    <property type="evidence" value="ECO:0007669"/>
    <property type="project" value="UniProtKB-SubCell"/>
</dbReference>
<evidence type="ECO:0000256" key="4">
    <source>
        <dbReference type="ARBA" id="ARBA00022692"/>
    </source>
</evidence>
<dbReference type="Pfam" id="PF07690">
    <property type="entry name" value="MFS_1"/>
    <property type="match status" value="1"/>
</dbReference>
<dbReference type="SUPFAM" id="SSF103473">
    <property type="entry name" value="MFS general substrate transporter"/>
    <property type="match status" value="1"/>
</dbReference>
<proteinExistence type="predicted"/>
<feature type="transmembrane region" description="Helical" evidence="7">
    <location>
        <begin position="27"/>
        <end position="50"/>
    </location>
</feature>
<keyword evidence="5 7" id="KW-1133">Transmembrane helix</keyword>
<evidence type="ECO:0008006" key="10">
    <source>
        <dbReference type="Google" id="ProtNLM"/>
    </source>
</evidence>
<accession>A0A941EKG9</accession>
<evidence type="ECO:0000256" key="5">
    <source>
        <dbReference type="ARBA" id="ARBA00022989"/>
    </source>
</evidence>
<keyword evidence="9" id="KW-1185">Reference proteome</keyword>
<dbReference type="PANTHER" id="PTHR23517:SF2">
    <property type="entry name" value="MULTIDRUG RESISTANCE PROTEIN MDTH"/>
    <property type="match status" value="1"/>
</dbReference>
<keyword evidence="2" id="KW-0813">Transport</keyword>
<keyword evidence="3" id="KW-1003">Cell membrane</keyword>
<feature type="transmembrane region" description="Helical" evidence="7">
    <location>
        <begin position="179"/>
        <end position="200"/>
    </location>
</feature>
<dbReference type="AlphaFoldDB" id="A0A941EKG9"/>
<feature type="transmembrane region" description="Helical" evidence="7">
    <location>
        <begin position="220"/>
        <end position="247"/>
    </location>
</feature>
<comment type="caution">
    <text evidence="8">The sequence shown here is derived from an EMBL/GenBank/DDBJ whole genome shotgun (WGS) entry which is preliminary data.</text>
</comment>
<feature type="transmembrane region" description="Helical" evidence="7">
    <location>
        <begin position="380"/>
        <end position="400"/>
    </location>
</feature>